<evidence type="ECO:0000256" key="8">
    <source>
        <dbReference type="SAM" id="MobiDB-lite"/>
    </source>
</evidence>
<evidence type="ECO:0000256" key="6">
    <source>
        <dbReference type="ARBA" id="ARBA00040778"/>
    </source>
</evidence>
<reference evidence="9 10" key="1">
    <citation type="submission" date="2020-02" db="EMBL/GenBank/DDBJ databases">
        <authorList>
            <person name="Ferguson B K."/>
        </authorList>
    </citation>
    <scope>NUCLEOTIDE SEQUENCE [LARGE SCALE GENOMIC DNA]</scope>
</reference>
<evidence type="ECO:0000256" key="1">
    <source>
        <dbReference type="ARBA" id="ARBA00004141"/>
    </source>
</evidence>
<dbReference type="EMBL" id="CADCXV010001216">
    <property type="protein sequence ID" value="CAB0042760.1"/>
    <property type="molecule type" value="Genomic_DNA"/>
</dbReference>
<keyword evidence="5" id="KW-0472">Membrane</keyword>
<dbReference type="AlphaFoldDB" id="A0A6H5IZL3"/>
<evidence type="ECO:0000313" key="10">
    <source>
        <dbReference type="Proteomes" id="UP000479190"/>
    </source>
</evidence>
<evidence type="ECO:0000256" key="5">
    <source>
        <dbReference type="ARBA" id="ARBA00023136"/>
    </source>
</evidence>
<name>A0A6H5IZL3_9HYME</name>
<gene>
    <name evidence="9" type="ORF">TBRA_LOCUS14364</name>
</gene>
<keyword evidence="10" id="KW-1185">Reference proteome</keyword>
<feature type="compositionally biased region" description="Basic and acidic residues" evidence="8">
    <location>
        <begin position="62"/>
        <end position="71"/>
    </location>
</feature>
<evidence type="ECO:0000256" key="4">
    <source>
        <dbReference type="ARBA" id="ARBA00022989"/>
    </source>
</evidence>
<feature type="region of interest" description="Disordered" evidence="8">
    <location>
        <begin position="62"/>
        <end position="99"/>
    </location>
</feature>
<dbReference type="InterPro" id="IPR055299">
    <property type="entry name" value="TIMMDC1"/>
</dbReference>
<dbReference type="OrthoDB" id="5826189at2759"/>
<organism evidence="9 10">
    <name type="scientific">Trichogramma brassicae</name>
    <dbReference type="NCBI Taxonomy" id="86971"/>
    <lineage>
        <taxon>Eukaryota</taxon>
        <taxon>Metazoa</taxon>
        <taxon>Ecdysozoa</taxon>
        <taxon>Arthropoda</taxon>
        <taxon>Hexapoda</taxon>
        <taxon>Insecta</taxon>
        <taxon>Pterygota</taxon>
        <taxon>Neoptera</taxon>
        <taxon>Endopterygota</taxon>
        <taxon>Hymenoptera</taxon>
        <taxon>Apocrita</taxon>
        <taxon>Proctotrupomorpha</taxon>
        <taxon>Chalcidoidea</taxon>
        <taxon>Trichogrammatidae</taxon>
        <taxon>Trichogramma</taxon>
    </lineage>
</organism>
<dbReference type="GO" id="GO:0032981">
    <property type="term" value="P:mitochondrial respiratory chain complex I assembly"/>
    <property type="evidence" value="ECO:0007669"/>
    <property type="project" value="InterPro"/>
</dbReference>
<evidence type="ECO:0000313" key="9">
    <source>
        <dbReference type="EMBL" id="CAB0042760.1"/>
    </source>
</evidence>
<dbReference type="PANTHER" id="PTHR13002">
    <property type="entry name" value="C3ORF1 PROTEIN-RELATED"/>
    <property type="match status" value="1"/>
</dbReference>
<evidence type="ECO:0000256" key="7">
    <source>
        <dbReference type="ARBA" id="ARBA00041344"/>
    </source>
</evidence>
<evidence type="ECO:0000256" key="2">
    <source>
        <dbReference type="ARBA" id="ARBA00008444"/>
    </source>
</evidence>
<comment type="similarity">
    <text evidence="2">Belongs to the Tim17/Tim22/Tim23 family.</text>
</comment>
<dbReference type="PANTHER" id="PTHR13002:SF1">
    <property type="entry name" value="COMPLEX I ASSEMBLY FACTOR TIMMDC1, MITOCHONDRIAL"/>
    <property type="match status" value="1"/>
</dbReference>
<accession>A0A6H5IZL3</accession>
<sequence>MRGWSVLVETREQQKISHRLGFYALARISCNGCAFAGSCVLCMHARTSQRAVVALLVVNSDPVRDGESPRQDRRRRRRATVSPITIPTPPAGRGSGASSRSSEFYYLDFPLAFTLTISRLASSKDYTFHPDLVNVVQTAVFSYIVGGLYGGVMRSRETFIKFIENNEATQFRSHLDAKRQLSDKMFIALMKGANTWGPKVTFFTVTYT</sequence>
<proteinExistence type="inferred from homology"/>
<evidence type="ECO:0000256" key="3">
    <source>
        <dbReference type="ARBA" id="ARBA00022692"/>
    </source>
</evidence>
<dbReference type="GO" id="GO:0016020">
    <property type="term" value="C:membrane"/>
    <property type="evidence" value="ECO:0007669"/>
    <property type="project" value="UniProtKB-SubCell"/>
</dbReference>
<dbReference type="GO" id="GO:0005739">
    <property type="term" value="C:mitochondrion"/>
    <property type="evidence" value="ECO:0007669"/>
    <property type="project" value="TreeGrafter"/>
</dbReference>
<keyword evidence="3" id="KW-0812">Transmembrane</keyword>
<comment type="subcellular location">
    <subcellularLocation>
        <location evidence="1">Membrane</location>
        <topology evidence="1">Multi-pass membrane protein</topology>
    </subcellularLocation>
</comment>
<keyword evidence="4" id="KW-1133">Transmembrane helix</keyword>
<protein>
    <recommendedName>
        <fullName evidence="6">Complex I assembly factor TIMMDC1, mitochondrial</fullName>
    </recommendedName>
    <alternativeName>
        <fullName evidence="7">Translocase of inner mitochondrial membrane domain-containing protein 1</fullName>
    </alternativeName>
</protein>
<dbReference type="Proteomes" id="UP000479190">
    <property type="component" value="Unassembled WGS sequence"/>
</dbReference>